<dbReference type="InterPro" id="IPR009057">
    <property type="entry name" value="Homeodomain-like_sf"/>
</dbReference>
<comment type="caution">
    <text evidence="4">The sequence shown here is derived from an EMBL/GenBank/DDBJ whole genome shotgun (WGS) entry which is preliminary data.</text>
</comment>
<dbReference type="Pfam" id="PF00249">
    <property type="entry name" value="Myb_DNA-binding"/>
    <property type="match status" value="1"/>
</dbReference>
<dbReference type="EMBL" id="SIDB01000012">
    <property type="protein sequence ID" value="KAI3425142.1"/>
    <property type="molecule type" value="Genomic_DNA"/>
</dbReference>
<dbReference type="PANTHER" id="PTHR46993">
    <property type="entry name" value="MYB TRANSCRIPTION FACTOR"/>
    <property type="match status" value="1"/>
</dbReference>
<dbReference type="PROSITE" id="PS50090">
    <property type="entry name" value="MYB_LIKE"/>
    <property type="match status" value="1"/>
</dbReference>
<organism evidence="4 5">
    <name type="scientific">Chlorella vulgaris</name>
    <name type="common">Green alga</name>
    <dbReference type="NCBI Taxonomy" id="3077"/>
    <lineage>
        <taxon>Eukaryota</taxon>
        <taxon>Viridiplantae</taxon>
        <taxon>Chlorophyta</taxon>
        <taxon>core chlorophytes</taxon>
        <taxon>Trebouxiophyceae</taxon>
        <taxon>Chlorellales</taxon>
        <taxon>Chlorellaceae</taxon>
        <taxon>Chlorella clade</taxon>
        <taxon>Chlorella</taxon>
    </lineage>
</organism>
<feature type="domain" description="Myb-like" evidence="2">
    <location>
        <begin position="390"/>
        <end position="446"/>
    </location>
</feature>
<gene>
    <name evidence="4" type="ORF">D9Q98_008913</name>
</gene>
<dbReference type="SMART" id="SM00717">
    <property type="entry name" value="SANT"/>
    <property type="match status" value="1"/>
</dbReference>
<name>A0A9D4TGU1_CHLVU</name>
<feature type="region of interest" description="Disordered" evidence="1">
    <location>
        <begin position="470"/>
        <end position="572"/>
    </location>
</feature>
<dbReference type="PROSITE" id="PS51294">
    <property type="entry name" value="HTH_MYB"/>
    <property type="match status" value="1"/>
</dbReference>
<feature type="region of interest" description="Disordered" evidence="1">
    <location>
        <begin position="219"/>
        <end position="284"/>
    </location>
</feature>
<proteinExistence type="predicted"/>
<dbReference type="InterPro" id="IPR017930">
    <property type="entry name" value="Myb_dom"/>
</dbReference>
<feature type="compositionally biased region" description="Low complexity" evidence="1">
    <location>
        <begin position="226"/>
        <end position="247"/>
    </location>
</feature>
<feature type="domain" description="HTH myb-type" evidence="3">
    <location>
        <begin position="390"/>
        <end position="450"/>
    </location>
</feature>
<feature type="compositionally biased region" description="Acidic residues" evidence="1">
    <location>
        <begin position="495"/>
        <end position="508"/>
    </location>
</feature>
<evidence type="ECO:0000313" key="5">
    <source>
        <dbReference type="Proteomes" id="UP001055712"/>
    </source>
</evidence>
<dbReference type="PANTHER" id="PTHR46993:SF6">
    <property type="entry name" value="MYB TRANSCRIPTION FACTOR"/>
    <property type="match status" value="1"/>
</dbReference>
<dbReference type="InterPro" id="IPR001005">
    <property type="entry name" value="SANT/Myb"/>
</dbReference>
<evidence type="ECO:0000256" key="1">
    <source>
        <dbReference type="SAM" id="MobiDB-lite"/>
    </source>
</evidence>
<reference evidence="4" key="1">
    <citation type="journal article" date="2019" name="Plant J.">
        <title>Chlorella vulgaris genome assembly and annotation reveals the molecular basis for metabolic acclimation to high light conditions.</title>
        <authorList>
            <person name="Cecchin M."/>
            <person name="Marcolungo L."/>
            <person name="Rossato M."/>
            <person name="Girolomoni L."/>
            <person name="Cosentino E."/>
            <person name="Cuine S."/>
            <person name="Li-Beisson Y."/>
            <person name="Delledonne M."/>
            <person name="Ballottari M."/>
        </authorList>
    </citation>
    <scope>NUCLEOTIDE SEQUENCE</scope>
    <source>
        <strain evidence="4">211/11P</strain>
    </source>
</reference>
<protein>
    <submittedName>
        <fullName evidence="4">Uncharacterized protein</fullName>
    </submittedName>
</protein>
<accession>A0A9D4TGU1</accession>
<dbReference type="CDD" id="cd11660">
    <property type="entry name" value="SANT_TRF"/>
    <property type="match status" value="1"/>
</dbReference>
<dbReference type="Gene3D" id="1.10.246.220">
    <property type="match status" value="1"/>
</dbReference>
<dbReference type="OrthoDB" id="608866at2759"/>
<feature type="region of interest" description="Disordered" evidence="1">
    <location>
        <begin position="350"/>
        <end position="392"/>
    </location>
</feature>
<dbReference type="AlphaFoldDB" id="A0A9D4TGU1"/>
<feature type="compositionally biased region" description="Low complexity" evidence="1">
    <location>
        <begin position="268"/>
        <end position="280"/>
    </location>
</feature>
<sequence>MTDTGQNDDTFTWALDRLLDSRVVPVDVLTAHVLPAVASRPDELPDVTRAKLCLRLLDELLAAGHMDESVLCYLEQLATCDVAPLADPALVLPSDDLILRVKTELGIQTWRDHQGMAPAEAEAVLNRLFAGECTAAEYARYERLKAALRSPALARALEADFPFQPMLAFLINFVAKALTALPSILLTVQADVQAGRYMLGAAPQQHPAPSALMPTRAALPSLSQHPGPSWRPAARGAGPGVAAARSPLRLQEDGGAMPADSGNPFQSPPRQRSQQAPASPNRERQSVLRNLDLGVADLAQQGGRDPLPEMLEHAADAVAAAAARGRSVRWNSDSPAVQHPVPEMRAPRYQQHQPLPQPSPARQSVGRAASGAEVSAGRQHGAGSLAEGGKPRRKRVLWTDDEINELVRLVKLYGRGNWASIVEQGANVFSQTRSSVDMKDKWRNLTKTNKITEEEIEAIEDKERELREELQGLRRGGRPPKFVSPMTKRRQVGAEGDDGGDDEEEGEDGDHVQDADEEGEGDGASEEQEEEQGGEDEDEEDEQMEIRGKGDRKGKRSATKQPPRPRRSTRRH</sequence>
<dbReference type="SUPFAM" id="SSF46689">
    <property type="entry name" value="Homeodomain-like"/>
    <property type="match status" value="1"/>
</dbReference>
<evidence type="ECO:0000259" key="3">
    <source>
        <dbReference type="PROSITE" id="PS51294"/>
    </source>
</evidence>
<feature type="compositionally biased region" description="Basic residues" evidence="1">
    <location>
        <begin position="552"/>
        <end position="572"/>
    </location>
</feature>
<feature type="compositionally biased region" description="Acidic residues" evidence="1">
    <location>
        <begin position="515"/>
        <end position="543"/>
    </location>
</feature>
<evidence type="ECO:0000259" key="2">
    <source>
        <dbReference type="PROSITE" id="PS50090"/>
    </source>
</evidence>
<reference evidence="4" key="2">
    <citation type="submission" date="2020-11" db="EMBL/GenBank/DDBJ databases">
        <authorList>
            <person name="Cecchin M."/>
            <person name="Marcolungo L."/>
            <person name="Rossato M."/>
            <person name="Girolomoni L."/>
            <person name="Cosentino E."/>
            <person name="Cuine S."/>
            <person name="Li-Beisson Y."/>
            <person name="Delledonne M."/>
            <person name="Ballottari M."/>
        </authorList>
    </citation>
    <scope>NUCLEOTIDE SEQUENCE</scope>
    <source>
        <strain evidence="4">211/11P</strain>
        <tissue evidence="4">Whole cell</tissue>
    </source>
</reference>
<dbReference type="Proteomes" id="UP001055712">
    <property type="component" value="Unassembled WGS sequence"/>
</dbReference>
<evidence type="ECO:0000313" key="4">
    <source>
        <dbReference type="EMBL" id="KAI3425142.1"/>
    </source>
</evidence>
<keyword evidence="5" id="KW-1185">Reference proteome</keyword>